<dbReference type="InterPro" id="IPR050121">
    <property type="entry name" value="Cytochrome_P450_monoxygenase"/>
</dbReference>
<comment type="subcellular location">
    <subcellularLocation>
        <location evidence="2">Membrane</location>
    </subcellularLocation>
</comment>
<proteinExistence type="inferred from homology"/>
<comment type="pathway">
    <text evidence="3">Secondary metabolite biosynthesis; terpenoid biosynthesis.</text>
</comment>
<sequence>SSAHAIWGHERQVYIKPPGEAYREWMQQLGLAFRIKAAFGAPDNLILADPVGITYLLRKRVYDYPHSAIVRPRVARFMGEGLGWVEGEQEHKEMRRLSMPALTSDNIRRMSPEIIERAEKVANDLVDSVQRAGGQDEINILHWTGKAVLSIVGRVAFLYDFDSDNNEEGQKILNARKKSISQVTRYTGFLALMLLRRFSILNYLPIRAIQGQSLAKDAIYAGVAQELLSRREENSRNIRADGAQDLLTILYIDLHVSILSLRNGATLVEVTSIAGFETTATSIAYAVWELGRHPDKQRRLREELSALPGEPSMKDMQERLPYLDAVLKETLRLYPALAYMERVSTTSDIIPLRDPVKLSNGRTTSEILVHPGQTVIIPIIAIHRQDDVWKDPDTFRPERWLEEMPPNDRLNTGWENMLAFSDGPRSCIGTHLAVFNFKIVLSSLVTRFYFHDAKLSMSLKISSSLQPWVYRNEQDLGSNELPVILHAI</sequence>
<keyword evidence="9 14" id="KW-0560">Oxidoreductase</keyword>
<dbReference type="GO" id="GO:0016705">
    <property type="term" value="F:oxidoreductase activity, acting on paired donors, with incorporation or reduction of molecular oxygen"/>
    <property type="evidence" value="ECO:0007669"/>
    <property type="project" value="InterPro"/>
</dbReference>
<evidence type="ECO:0000256" key="2">
    <source>
        <dbReference type="ARBA" id="ARBA00004370"/>
    </source>
</evidence>
<dbReference type="InterPro" id="IPR002401">
    <property type="entry name" value="Cyt_P450_E_grp-I"/>
</dbReference>
<evidence type="ECO:0000313" key="15">
    <source>
        <dbReference type="EMBL" id="KJA22867.1"/>
    </source>
</evidence>
<organism evidence="15 16">
    <name type="scientific">Hypholoma sublateritium (strain FD-334 SS-4)</name>
    <dbReference type="NCBI Taxonomy" id="945553"/>
    <lineage>
        <taxon>Eukaryota</taxon>
        <taxon>Fungi</taxon>
        <taxon>Dikarya</taxon>
        <taxon>Basidiomycota</taxon>
        <taxon>Agaricomycotina</taxon>
        <taxon>Agaricomycetes</taxon>
        <taxon>Agaricomycetidae</taxon>
        <taxon>Agaricales</taxon>
        <taxon>Agaricineae</taxon>
        <taxon>Strophariaceae</taxon>
        <taxon>Hypholoma</taxon>
    </lineage>
</organism>
<evidence type="ECO:0000313" key="16">
    <source>
        <dbReference type="Proteomes" id="UP000054270"/>
    </source>
</evidence>
<keyword evidence="5 13" id="KW-0349">Heme</keyword>
<evidence type="ECO:0000256" key="6">
    <source>
        <dbReference type="ARBA" id="ARBA00022692"/>
    </source>
</evidence>
<dbReference type="InterPro" id="IPR036396">
    <property type="entry name" value="Cyt_P450_sf"/>
</dbReference>
<dbReference type="InterPro" id="IPR017972">
    <property type="entry name" value="Cyt_P450_CS"/>
</dbReference>
<evidence type="ECO:0000256" key="10">
    <source>
        <dbReference type="ARBA" id="ARBA00023004"/>
    </source>
</evidence>
<dbReference type="Pfam" id="PF00067">
    <property type="entry name" value="p450"/>
    <property type="match status" value="1"/>
</dbReference>
<keyword evidence="7 13" id="KW-0479">Metal-binding</keyword>
<evidence type="ECO:0000256" key="8">
    <source>
        <dbReference type="ARBA" id="ARBA00022989"/>
    </source>
</evidence>
<dbReference type="GO" id="GO:0016020">
    <property type="term" value="C:membrane"/>
    <property type="evidence" value="ECO:0007669"/>
    <property type="project" value="UniProtKB-SubCell"/>
</dbReference>
<dbReference type="GO" id="GO:0020037">
    <property type="term" value="F:heme binding"/>
    <property type="evidence" value="ECO:0007669"/>
    <property type="project" value="InterPro"/>
</dbReference>
<feature type="non-terminal residue" evidence="15">
    <location>
        <position position="1"/>
    </location>
</feature>
<dbReference type="PRINTS" id="PR00385">
    <property type="entry name" value="P450"/>
</dbReference>
<keyword evidence="10 13" id="KW-0408">Iron</keyword>
<dbReference type="PANTHER" id="PTHR24305:SF166">
    <property type="entry name" value="CYTOCHROME P450 12A4, MITOCHONDRIAL-RELATED"/>
    <property type="match status" value="1"/>
</dbReference>
<keyword evidence="12" id="KW-0472">Membrane</keyword>
<dbReference type="InterPro" id="IPR001128">
    <property type="entry name" value="Cyt_P450"/>
</dbReference>
<keyword evidence="6" id="KW-0812">Transmembrane</keyword>
<keyword evidence="11 14" id="KW-0503">Monooxygenase</keyword>
<evidence type="ECO:0000256" key="3">
    <source>
        <dbReference type="ARBA" id="ARBA00004721"/>
    </source>
</evidence>
<evidence type="ECO:0000256" key="5">
    <source>
        <dbReference type="ARBA" id="ARBA00022617"/>
    </source>
</evidence>
<dbReference type="GO" id="GO:0005506">
    <property type="term" value="F:iron ion binding"/>
    <property type="evidence" value="ECO:0007669"/>
    <property type="project" value="InterPro"/>
</dbReference>
<dbReference type="GO" id="GO:0004497">
    <property type="term" value="F:monooxygenase activity"/>
    <property type="evidence" value="ECO:0007669"/>
    <property type="project" value="UniProtKB-KW"/>
</dbReference>
<evidence type="ECO:0000256" key="13">
    <source>
        <dbReference type="PIRSR" id="PIRSR602401-1"/>
    </source>
</evidence>
<dbReference type="EMBL" id="KN817547">
    <property type="protein sequence ID" value="KJA22867.1"/>
    <property type="molecule type" value="Genomic_DNA"/>
</dbReference>
<dbReference type="Proteomes" id="UP000054270">
    <property type="component" value="Unassembled WGS sequence"/>
</dbReference>
<protein>
    <recommendedName>
        <fullName evidence="17">Cytochrome P450</fullName>
    </recommendedName>
</protein>
<dbReference type="SUPFAM" id="SSF48264">
    <property type="entry name" value="Cytochrome P450"/>
    <property type="match status" value="1"/>
</dbReference>
<name>A0A0D2L724_HYPSF</name>
<dbReference type="AlphaFoldDB" id="A0A0D2L724"/>
<dbReference type="Gene3D" id="1.10.630.10">
    <property type="entry name" value="Cytochrome P450"/>
    <property type="match status" value="1"/>
</dbReference>
<evidence type="ECO:0000256" key="7">
    <source>
        <dbReference type="ARBA" id="ARBA00022723"/>
    </source>
</evidence>
<gene>
    <name evidence="15" type="ORF">HYPSUDRAFT_138642</name>
</gene>
<evidence type="ECO:0000256" key="12">
    <source>
        <dbReference type="ARBA" id="ARBA00023136"/>
    </source>
</evidence>
<dbReference type="PRINTS" id="PR00463">
    <property type="entry name" value="EP450I"/>
</dbReference>
<evidence type="ECO:0000256" key="14">
    <source>
        <dbReference type="RuleBase" id="RU000461"/>
    </source>
</evidence>
<keyword evidence="16" id="KW-1185">Reference proteome</keyword>
<dbReference type="OrthoDB" id="1470350at2759"/>
<dbReference type="OMA" id="ANTRKCM"/>
<evidence type="ECO:0000256" key="9">
    <source>
        <dbReference type="ARBA" id="ARBA00023002"/>
    </source>
</evidence>
<evidence type="ECO:0000256" key="4">
    <source>
        <dbReference type="ARBA" id="ARBA00010617"/>
    </source>
</evidence>
<comment type="similarity">
    <text evidence="4 14">Belongs to the cytochrome P450 family.</text>
</comment>
<dbReference type="STRING" id="945553.A0A0D2L724"/>
<feature type="binding site" description="axial binding residue" evidence="13">
    <location>
        <position position="427"/>
    </location>
    <ligand>
        <name>heme</name>
        <dbReference type="ChEBI" id="CHEBI:30413"/>
    </ligand>
    <ligandPart>
        <name>Fe</name>
        <dbReference type="ChEBI" id="CHEBI:18248"/>
    </ligandPart>
</feature>
<evidence type="ECO:0008006" key="17">
    <source>
        <dbReference type="Google" id="ProtNLM"/>
    </source>
</evidence>
<dbReference type="PROSITE" id="PS00086">
    <property type="entry name" value="CYTOCHROME_P450"/>
    <property type="match status" value="1"/>
</dbReference>
<evidence type="ECO:0000256" key="11">
    <source>
        <dbReference type="ARBA" id="ARBA00023033"/>
    </source>
</evidence>
<comment type="cofactor">
    <cofactor evidence="1 13">
        <name>heme</name>
        <dbReference type="ChEBI" id="CHEBI:30413"/>
    </cofactor>
</comment>
<evidence type="ECO:0000256" key="1">
    <source>
        <dbReference type="ARBA" id="ARBA00001971"/>
    </source>
</evidence>
<accession>A0A0D2L724</accession>
<reference evidence="16" key="1">
    <citation type="submission" date="2014-04" db="EMBL/GenBank/DDBJ databases">
        <title>Evolutionary Origins and Diversification of the Mycorrhizal Mutualists.</title>
        <authorList>
            <consortium name="DOE Joint Genome Institute"/>
            <consortium name="Mycorrhizal Genomics Consortium"/>
            <person name="Kohler A."/>
            <person name="Kuo A."/>
            <person name="Nagy L.G."/>
            <person name="Floudas D."/>
            <person name="Copeland A."/>
            <person name="Barry K.W."/>
            <person name="Cichocki N."/>
            <person name="Veneault-Fourrey C."/>
            <person name="LaButti K."/>
            <person name="Lindquist E.A."/>
            <person name="Lipzen A."/>
            <person name="Lundell T."/>
            <person name="Morin E."/>
            <person name="Murat C."/>
            <person name="Riley R."/>
            <person name="Ohm R."/>
            <person name="Sun H."/>
            <person name="Tunlid A."/>
            <person name="Henrissat B."/>
            <person name="Grigoriev I.V."/>
            <person name="Hibbett D.S."/>
            <person name="Martin F."/>
        </authorList>
    </citation>
    <scope>NUCLEOTIDE SEQUENCE [LARGE SCALE GENOMIC DNA]</scope>
    <source>
        <strain evidence="16">FD-334 SS-4</strain>
    </source>
</reference>
<keyword evidence="8" id="KW-1133">Transmembrane helix</keyword>
<dbReference type="PANTHER" id="PTHR24305">
    <property type="entry name" value="CYTOCHROME P450"/>
    <property type="match status" value="1"/>
</dbReference>